<evidence type="ECO:0000256" key="4">
    <source>
        <dbReference type="ARBA" id="ARBA00022679"/>
    </source>
</evidence>
<comment type="catalytic activity">
    <reaction evidence="1 11">
        <text>an S-substituted glutathione + H2O = an S-substituted L-cysteinylglycine + L-glutamate</text>
        <dbReference type="Rhea" id="RHEA:59468"/>
        <dbReference type="ChEBI" id="CHEBI:15377"/>
        <dbReference type="ChEBI" id="CHEBI:29985"/>
        <dbReference type="ChEBI" id="CHEBI:90779"/>
        <dbReference type="ChEBI" id="CHEBI:143103"/>
        <dbReference type="EC" id="3.4.19.13"/>
    </reaction>
</comment>
<feature type="binding site" evidence="10">
    <location>
        <begin position="415"/>
        <end position="417"/>
    </location>
    <ligand>
        <name>L-glutamate</name>
        <dbReference type="ChEBI" id="CHEBI:29985"/>
    </ligand>
</feature>
<comment type="similarity">
    <text evidence="3 11">Belongs to the gamma-glutamyltransferase family.</text>
</comment>
<dbReference type="InterPro" id="IPR051792">
    <property type="entry name" value="GGT_bact"/>
</dbReference>
<dbReference type="UniPathway" id="UPA00204"/>
<feature type="binding site" evidence="10">
    <location>
        <position position="439"/>
    </location>
    <ligand>
        <name>L-glutamate</name>
        <dbReference type="ChEBI" id="CHEBI:29985"/>
    </ligand>
</feature>
<evidence type="ECO:0000256" key="1">
    <source>
        <dbReference type="ARBA" id="ARBA00001049"/>
    </source>
</evidence>
<feature type="binding site" evidence="10">
    <location>
        <position position="491"/>
    </location>
    <ligand>
        <name>L-glutamate</name>
        <dbReference type="ChEBI" id="CHEBI:29985"/>
    </ligand>
</feature>
<evidence type="ECO:0000256" key="5">
    <source>
        <dbReference type="ARBA" id="ARBA00022801"/>
    </source>
</evidence>
<dbReference type="Gene3D" id="3.60.20.40">
    <property type="match status" value="1"/>
</dbReference>
<dbReference type="PANTHER" id="PTHR43199">
    <property type="entry name" value="GLUTATHIONE HYDROLASE"/>
    <property type="match status" value="1"/>
</dbReference>
<feature type="active site" description="Nucleophile" evidence="9">
    <location>
        <position position="397"/>
    </location>
</feature>
<evidence type="ECO:0000313" key="13">
    <source>
        <dbReference type="Proteomes" id="UP000245133"/>
    </source>
</evidence>
<keyword evidence="13" id="KW-1185">Reference proteome</keyword>
<evidence type="ECO:0000313" key="12">
    <source>
        <dbReference type="EMBL" id="GBF48933.1"/>
    </source>
</evidence>
<comment type="caution">
    <text evidence="12">The sequence shown here is derived from an EMBL/GenBank/DDBJ whole genome shotgun (WGS) entry which is preliminary data.</text>
</comment>
<dbReference type="EC" id="2.3.2.2" evidence="11"/>
<dbReference type="AlphaFoldDB" id="A0A2P2DWD1"/>
<dbReference type="Gene3D" id="1.10.246.130">
    <property type="match status" value="1"/>
</dbReference>
<feature type="binding site" evidence="10">
    <location>
        <position position="124"/>
    </location>
    <ligand>
        <name>L-glutamate</name>
        <dbReference type="ChEBI" id="CHEBI:29985"/>
    </ligand>
</feature>
<dbReference type="InterPro" id="IPR029055">
    <property type="entry name" value="Ntn_hydrolases_N"/>
</dbReference>
<dbReference type="OrthoDB" id="9781342at2"/>
<evidence type="ECO:0000256" key="8">
    <source>
        <dbReference type="ARBA" id="ARBA00047417"/>
    </source>
</evidence>
<dbReference type="EC" id="3.4.19.13" evidence="11"/>
<evidence type="ECO:0000256" key="10">
    <source>
        <dbReference type="PIRSR" id="PIRSR600101-2"/>
    </source>
</evidence>
<keyword evidence="5 11" id="KW-0378">Hydrolase</keyword>
<name>A0A2P2DWD1_9LEPT</name>
<dbReference type="RefSeq" id="WP_108973265.1">
    <property type="nucleotide sequence ID" value="NZ_BFBB01000002.1"/>
</dbReference>
<gene>
    <name evidence="12" type="primary">ggt</name>
    <name evidence="12" type="ORF">LPTSP4_04370</name>
</gene>
<sequence>MKYQIKVFLCFLFLSLPLLGCGGDFLRRFQTQAPRTLSQGIEGSEEKRNRYEFSGREFVIATDHPLASQAGVDMWKKGGNVVDAFVSASFVISVVRPHSTGLLGGGFAVVHFKNKSGGRAFDFRERAPLGAEANVFLDPDGNPIPKKSVLGPWSAAVPGMVFGLLSIQRKYGRLPLEEVLEPAIQASENGFAVYEDLAKSIQTNWEHMNPEMKVVFGRDGKPLLRGEALVQKDLGSAIRRIAKNGESELRTGDTAKFILAYFLKANEWITKNDLERYEVLESEPLVSQAFGKRVLTMPPPSSAVHLLTMVHVWEQLNQKKNFLDGELGDIVKLTESMRLGFRDRAILGGDPRFTKIDVEHLLSTPYAEEEALEIQKKVVSGAWPNHSDATKKESYNTTHISVLDREGNAVSSTQSINGSLGAVQLVPGTGLVLNNTMDDFTLALGKPNLYGLVGTKANFIAPGKTPLSSMSPMVFLDDKNRADLVIGAPGGSQIPTTIFNTLYRYLIENRSLYESAAFPRLHHQYQPDILFVEPEAKNGFPESKLPFYRVQYNRHRAKVFVVAREGNELIGVSDPRGEGIPLGF</sequence>
<accession>A0A2P2DWD1</accession>
<evidence type="ECO:0000256" key="2">
    <source>
        <dbReference type="ARBA" id="ARBA00001089"/>
    </source>
</evidence>
<dbReference type="InterPro" id="IPR043138">
    <property type="entry name" value="GGT_lsub"/>
</dbReference>
<evidence type="ECO:0000256" key="6">
    <source>
        <dbReference type="ARBA" id="ARBA00023145"/>
    </source>
</evidence>
<dbReference type="EMBL" id="BFBB01000002">
    <property type="protein sequence ID" value="GBF48933.1"/>
    <property type="molecule type" value="Genomic_DNA"/>
</dbReference>
<evidence type="ECO:0000256" key="9">
    <source>
        <dbReference type="PIRSR" id="PIRSR600101-1"/>
    </source>
</evidence>
<dbReference type="Pfam" id="PF01019">
    <property type="entry name" value="G_glu_transpept"/>
    <property type="match status" value="1"/>
</dbReference>
<dbReference type="PANTHER" id="PTHR43199:SF1">
    <property type="entry name" value="GLUTATHIONE HYDROLASE PROENZYME"/>
    <property type="match status" value="1"/>
</dbReference>
<keyword evidence="6 11" id="KW-0865">Zymogen</keyword>
<keyword evidence="4 11" id="KW-0808">Transferase</keyword>
<evidence type="ECO:0000256" key="11">
    <source>
        <dbReference type="RuleBase" id="RU368036"/>
    </source>
</evidence>
<evidence type="ECO:0000256" key="7">
    <source>
        <dbReference type="ARBA" id="ARBA00023315"/>
    </source>
</evidence>
<comment type="pathway">
    <text evidence="11">Sulfur metabolism; glutathione metabolism.</text>
</comment>
<evidence type="ECO:0000256" key="3">
    <source>
        <dbReference type="ARBA" id="ARBA00009381"/>
    </source>
</evidence>
<dbReference type="GO" id="GO:0006751">
    <property type="term" value="P:glutathione catabolic process"/>
    <property type="evidence" value="ECO:0007669"/>
    <property type="project" value="UniProtKB-UniRule"/>
</dbReference>
<comment type="catalytic activity">
    <reaction evidence="8 11">
        <text>an N-terminal (5-L-glutamyl)-[peptide] + an alpha-amino acid = 5-L-glutamyl amino acid + an N-terminal L-alpha-aminoacyl-[peptide]</text>
        <dbReference type="Rhea" id="RHEA:23904"/>
        <dbReference type="Rhea" id="RHEA-COMP:9780"/>
        <dbReference type="Rhea" id="RHEA-COMP:9795"/>
        <dbReference type="ChEBI" id="CHEBI:77644"/>
        <dbReference type="ChEBI" id="CHEBI:78597"/>
        <dbReference type="ChEBI" id="CHEBI:78599"/>
        <dbReference type="ChEBI" id="CHEBI:78608"/>
        <dbReference type="EC" id="2.3.2.2"/>
    </reaction>
</comment>
<dbReference type="GO" id="GO:0006750">
    <property type="term" value="P:glutathione biosynthetic process"/>
    <property type="evidence" value="ECO:0007669"/>
    <property type="project" value="UniProtKB-KW"/>
</dbReference>
<organism evidence="12 13">
    <name type="scientific">Leptospira ryugenii</name>
    <dbReference type="NCBI Taxonomy" id="1917863"/>
    <lineage>
        <taxon>Bacteria</taxon>
        <taxon>Pseudomonadati</taxon>
        <taxon>Spirochaetota</taxon>
        <taxon>Spirochaetia</taxon>
        <taxon>Leptospirales</taxon>
        <taxon>Leptospiraceae</taxon>
        <taxon>Leptospira</taxon>
    </lineage>
</organism>
<dbReference type="GO" id="GO:0036374">
    <property type="term" value="F:glutathione hydrolase activity"/>
    <property type="evidence" value="ECO:0007669"/>
    <property type="project" value="UniProtKB-UniRule"/>
</dbReference>
<dbReference type="InterPro" id="IPR000101">
    <property type="entry name" value="GGT_peptidase"/>
</dbReference>
<dbReference type="InterPro" id="IPR043137">
    <property type="entry name" value="GGT_ssub_C"/>
</dbReference>
<dbReference type="PRINTS" id="PR01210">
    <property type="entry name" value="GGTRANSPTASE"/>
</dbReference>
<comment type="subunit">
    <text evidence="11">This enzyme consists of two polypeptide chains, which are synthesized in precursor form from a single polypeptide.</text>
</comment>
<keyword evidence="7 11" id="KW-0012">Acyltransferase</keyword>
<dbReference type="SUPFAM" id="SSF56235">
    <property type="entry name" value="N-terminal nucleophile aminohydrolases (Ntn hydrolases)"/>
    <property type="match status" value="1"/>
</dbReference>
<comment type="catalytic activity">
    <reaction evidence="2 11">
        <text>glutathione + H2O = L-cysteinylglycine + L-glutamate</text>
        <dbReference type="Rhea" id="RHEA:28807"/>
        <dbReference type="ChEBI" id="CHEBI:15377"/>
        <dbReference type="ChEBI" id="CHEBI:29985"/>
        <dbReference type="ChEBI" id="CHEBI:57925"/>
        <dbReference type="ChEBI" id="CHEBI:61694"/>
        <dbReference type="EC" id="3.4.19.13"/>
    </reaction>
</comment>
<comment type="PTM">
    <text evidence="11">Cleaved by autocatalysis into a large and a small subunit.</text>
</comment>
<dbReference type="NCBIfam" id="TIGR00066">
    <property type="entry name" value="g_glut_trans"/>
    <property type="match status" value="1"/>
</dbReference>
<dbReference type="GO" id="GO:0103068">
    <property type="term" value="F:leukotriene C4 gamma-glutamyl transferase activity"/>
    <property type="evidence" value="ECO:0007669"/>
    <property type="project" value="UniProtKB-EC"/>
</dbReference>
<dbReference type="Proteomes" id="UP000245133">
    <property type="component" value="Unassembled WGS sequence"/>
</dbReference>
<reference evidence="12 13" key="1">
    <citation type="submission" date="2018-02" db="EMBL/GenBank/DDBJ databases">
        <title>Novel Leptospira species isolated from soil and water in Japan.</title>
        <authorList>
            <person name="Nakao R."/>
            <person name="Masuzawa T."/>
        </authorList>
    </citation>
    <scope>NUCLEOTIDE SEQUENCE [LARGE SCALE GENOMIC DNA]</scope>
    <source>
        <strain evidence="12 13">YH101</strain>
    </source>
</reference>
<protein>
    <recommendedName>
        <fullName evidence="11">Glutathione hydrolase proenzyme</fullName>
        <ecNumber evidence="11">2.3.2.2</ecNumber>
        <ecNumber evidence="11">3.4.19.13</ecNumber>
    </recommendedName>
    <component>
        <recommendedName>
            <fullName evidence="11">Glutathione hydrolase large chain</fullName>
        </recommendedName>
    </component>
    <component>
        <recommendedName>
            <fullName evidence="11">Glutathione hydrolase small chain</fullName>
        </recommendedName>
    </component>
</protein>
<keyword evidence="11" id="KW-0317">Glutathione biosynthesis</keyword>
<feature type="binding site" evidence="10">
    <location>
        <begin position="468"/>
        <end position="469"/>
    </location>
    <ligand>
        <name>L-glutamate</name>
        <dbReference type="ChEBI" id="CHEBI:29985"/>
    </ligand>
</feature>
<proteinExistence type="inferred from homology"/>